<reference evidence="6 7" key="1">
    <citation type="submission" date="2019-06" db="EMBL/GenBank/DDBJ databases">
        <title>Sequencing the genomes of 1000 actinobacteria strains.</title>
        <authorList>
            <person name="Klenk H.-P."/>
        </authorList>
    </citation>
    <scope>NUCLEOTIDE SEQUENCE [LARGE SCALE GENOMIC DNA]</scope>
    <source>
        <strain evidence="6 7">DSM 43866</strain>
    </source>
</reference>
<dbReference type="PANTHER" id="PTHR30055:SF238">
    <property type="entry name" value="MYCOFACTOCIN BIOSYNTHESIS TRANSCRIPTIONAL REGULATOR MFTR-RELATED"/>
    <property type="match status" value="1"/>
</dbReference>
<dbReference type="InterPro" id="IPR050109">
    <property type="entry name" value="HTH-type_TetR-like_transc_reg"/>
</dbReference>
<dbReference type="SUPFAM" id="SSF46689">
    <property type="entry name" value="Homeodomain-like"/>
    <property type="match status" value="1"/>
</dbReference>
<evidence type="ECO:0000259" key="5">
    <source>
        <dbReference type="PROSITE" id="PS50977"/>
    </source>
</evidence>
<accession>A0A561W9I4</accession>
<evidence type="ECO:0000256" key="1">
    <source>
        <dbReference type="ARBA" id="ARBA00023015"/>
    </source>
</evidence>
<dbReference type="PRINTS" id="PR00455">
    <property type="entry name" value="HTHTETR"/>
</dbReference>
<evidence type="ECO:0000256" key="3">
    <source>
        <dbReference type="ARBA" id="ARBA00023163"/>
    </source>
</evidence>
<gene>
    <name evidence="6" type="ORF">FHX34_10327</name>
</gene>
<dbReference type="GO" id="GO:0003700">
    <property type="term" value="F:DNA-binding transcription factor activity"/>
    <property type="evidence" value="ECO:0007669"/>
    <property type="project" value="TreeGrafter"/>
</dbReference>
<dbReference type="InterPro" id="IPR001647">
    <property type="entry name" value="HTH_TetR"/>
</dbReference>
<evidence type="ECO:0000313" key="7">
    <source>
        <dbReference type="Proteomes" id="UP000320239"/>
    </source>
</evidence>
<sequence length="203" mass="22568">MLESGVTESGGMAITNLRDRKREQNRVATVRAAWTLFIERGYDHVTVHDICAAADIAPRTFHRYFTGKEDVVTEPVREMTAIVTEYVTGAPPEADDREVMRGAMLRLARYVVERRELLRALRTVAQQSTHLTATQVVVRTDTDPDIAGRLAARHPDADPADWRRRLLVGCATAAFRVWYEDCLGGELPDPIGHLASILDAAGT</sequence>
<feature type="DNA-binding region" description="H-T-H motif" evidence="4">
    <location>
        <begin position="46"/>
        <end position="65"/>
    </location>
</feature>
<comment type="caution">
    <text evidence="6">The sequence shown here is derived from an EMBL/GenBank/DDBJ whole genome shotgun (WGS) entry which is preliminary data.</text>
</comment>
<organism evidence="6 7">
    <name type="scientific">Actinoplanes teichomyceticus</name>
    <dbReference type="NCBI Taxonomy" id="1867"/>
    <lineage>
        <taxon>Bacteria</taxon>
        <taxon>Bacillati</taxon>
        <taxon>Actinomycetota</taxon>
        <taxon>Actinomycetes</taxon>
        <taxon>Micromonosporales</taxon>
        <taxon>Micromonosporaceae</taxon>
        <taxon>Actinoplanes</taxon>
    </lineage>
</organism>
<dbReference type="EMBL" id="VIWY01000003">
    <property type="protein sequence ID" value="TWG20499.1"/>
    <property type="molecule type" value="Genomic_DNA"/>
</dbReference>
<keyword evidence="3" id="KW-0804">Transcription</keyword>
<dbReference type="InterPro" id="IPR023772">
    <property type="entry name" value="DNA-bd_HTH_TetR-type_CS"/>
</dbReference>
<dbReference type="InterPro" id="IPR009057">
    <property type="entry name" value="Homeodomain-like_sf"/>
</dbReference>
<keyword evidence="7" id="KW-1185">Reference proteome</keyword>
<dbReference type="PROSITE" id="PS50977">
    <property type="entry name" value="HTH_TETR_2"/>
    <property type="match status" value="1"/>
</dbReference>
<proteinExistence type="predicted"/>
<name>A0A561W9I4_ACTTI</name>
<evidence type="ECO:0000256" key="4">
    <source>
        <dbReference type="PROSITE-ProRule" id="PRU00335"/>
    </source>
</evidence>
<dbReference type="Pfam" id="PF00440">
    <property type="entry name" value="TetR_N"/>
    <property type="match status" value="1"/>
</dbReference>
<feature type="domain" description="HTH tetR-type" evidence="5">
    <location>
        <begin position="23"/>
        <end position="83"/>
    </location>
</feature>
<dbReference type="Gene3D" id="1.10.357.10">
    <property type="entry name" value="Tetracycline Repressor, domain 2"/>
    <property type="match status" value="1"/>
</dbReference>
<protein>
    <submittedName>
        <fullName evidence="6">TetR family transcriptional regulator</fullName>
    </submittedName>
</protein>
<keyword evidence="1" id="KW-0805">Transcription regulation</keyword>
<dbReference type="PANTHER" id="PTHR30055">
    <property type="entry name" value="HTH-TYPE TRANSCRIPTIONAL REGULATOR RUTR"/>
    <property type="match status" value="1"/>
</dbReference>
<evidence type="ECO:0000256" key="2">
    <source>
        <dbReference type="ARBA" id="ARBA00023125"/>
    </source>
</evidence>
<keyword evidence="2 4" id="KW-0238">DNA-binding</keyword>
<dbReference type="AlphaFoldDB" id="A0A561W9I4"/>
<dbReference type="PROSITE" id="PS01081">
    <property type="entry name" value="HTH_TETR_1"/>
    <property type="match status" value="1"/>
</dbReference>
<dbReference type="GO" id="GO:0000976">
    <property type="term" value="F:transcription cis-regulatory region binding"/>
    <property type="evidence" value="ECO:0007669"/>
    <property type="project" value="TreeGrafter"/>
</dbReference>
<dbReference type="Proteomes" id="UP000320239">
    <property type="component" value="Unassembled WGS sequence"/>
</dbReference>
<evidence type="ECO:0000313" key="6">
    <source>
        <dbReference type="EMBL" id="TWG20499.1"/>
    </source>
</evidence>